<comment type="caution">
    <text evidence="19">The sequence shown here is derived from an EMBL/GenBank/DDBJ whole genome shotgun (WGS) entry which is preliminary data.</text>
</comment>
<feature type="compositionally biased region" description="Polar residues" evidence="15">
    <location>
        <begin position="56"/>
        <end position="68"/>
    </location>
</feature>
<comment type="subcellular location">
    <subcellularLocation>
        <location evidence="3">Chromosome</location>
        <location evidence="3">Centromere</location>
        <location evidence="3">Kinetochore</location>
    </subcellularLocation>
    <subcellularLocation>
        <location evidence="2">Chromosome</location>
        <location evidence="2">Telomere</location>
    </subcellularLocation>
    <subcellularLocation>
        <location evidence="1">Cytoplasm</location>
        <location evidence="1">Cytoskeleton</location>
        <location evidence="1">Cilium axoneme</location>
    </subcellularLocation>
</comment>
<evidence type="ECO:0000256" key="12">
    <source>
        <dbReference type="ARBA" id="ARBA00023328"/>
    </source>
</evidence>
<keyword evidence="17" id="KW-0732">Signal</keyword>
<dbReference type="InterPro" id="IPR036322">
    <property type="entry name" value="WD40_repeat_dom_sf"/>
</dbReference>
<keyword evidence="11" id="KW-0779">Telomere</keyword>
<evidence type="ECO:0000256" key="16">
    <source>
        <dbReference type="SAM" id="Phobius"/>
    </source>
</evidence>
<dbReference type="PANTHER" id="PTHR19879">
    <property type="entry name" value="TRANSCRIPTION INITIATION FACTOR TFIID"/>
    <property type="match status" value="1"/>
</dbReference>
<reference evidence="19 20" key="1">
    <citation type="journal article" date="2021" name="Sci. Rep.">
        <title>Genome sequencing of the multicellular alga Astrephomene provides insights into convergent evolution of germ-soma differentiation.</title>
        <authorList>
            <person name="Yamashita S."/>
            <person name="Yamamoto K."/>
            <person name="Matsuzaki R."/>
            <person name="Suzuki S."/>
            <person name="Yamaguchi H."/>
            <person name="Hirooka S."/>
            <person name="Minakuchi Y."/>
            <person name="Miyagishima S."/>
            <person name="Kawachi M."/>
            <person name="Toyoda A."/>
            <person name="Nozaki H."/>
        </authorList>
    </citation>
    <scope>NUCLEOTIDE SEQUENCE [LARGE SCALE GENOMIC DNA]</scope>
    <source>
        <strain evidence="19 20">NIES-4017</strain>
    </source>
</reference>
<protein>
    <recommendedName>
        <fullName evidence="5">Leucine-rich repeat and WD repeat-containing protein 1</fullName>
    </recommendedName>
    <alternativeName>
        <fullName evidence="13">Origin recognition complex-associated protein</fullName>
    </alternativeName>
</protein>
<dbReference type="Pfam" id="PF24883">
    <property type="entry name" value="NPHP3_N"/>
    <property type="match status" value="1"/>
</dbReference>
<organism evidence="19 20">
    <name type="scientific">Astrephomene gubernaculifera</name>
    <dbReference type="NCBI Taxonomy" id="47775"/>
    <lineage>
        <taxon>Eukaryota</taxon>
        <taxon>Viridiplantae</taxon>
        <taxon>Chlorophyta</taxon>
        <taxon>core chlorophytes</taxon>
        <taxon>Chlorophyceae</taxon>
        <taxon>CS clade</taxon>
        <taxon>Chlamydomonadales</taxon>
        <taxon>Astrephomenaceae</taxon>
        <taxon>Astrephomene</taxon>
    </lineage>
</organism>
<feature type="transmembrane region" description="Helical" evidence="16">
    <location>
        <begin position="108"/>
        <end position="129"/>
    </location>
</feature>
<dbReference type="GO" id="GO:0000781">
    <property type="term" value="C:chromosome, telomeric region"/>
    <property type="evidence" value="ECO:0007669"/>
    <property type="project" value="UniProtKB-SubCell"/>
</dbReference>
<evidence type="ECO:0000256" key="7">
    <source>
        <dbReference type="ARBA" id="ARBA00022614"/>
    </source>
</evidence>
<dbReference type="Pfam" id="PF13516">
    <property type="entry name" value="LRR_6"/>
    <property type="match status" value="5"/>
</dbReference>
<dbReference type="InterPro" id="IPR003591">
    <property type="entry name" value="Leu-rich_rpt_typical-subtyp"/>
</dbReference>
<evidence type="ECO:0000259" key="18">
    <source>
        <dbReference type="Pfam" id="PF24883"/>
    </source>
</evidence>
<dbReference type="InterPro" id="IPR001680">
    <property type="entry name" value="WD40_rpt"/>
</dbReference>
<dbReference type="SUPFAM" id="SSF50978">
    <property type="entry name" value="WD40 repeat-like"/>
    <property type="match status" value="1"/>
</dbReference>
<comment type="similarity">
    <text evidence="4">Belongs to the LRWD1 family.</text>
</comment>
<evidence type="ECO:0000256" key="11">
    <source>
        <dbReference type="ARBA" id="ARBA00022895"/>
    </source>
</evidence>
<evidence type="ECO:0000256" key="6">
    <source>
        <dbReference type="ARBA" id="ARBA00022574"/>
    </source>
</evidence>
<dbReference type="InterPro" id="IPR032675">
    <property type="entry name" value="LRR_dom_sf"/>
</dbReference>
<dbReference type="PROSITE" id="PS00678">
    <property type="entry name" value="WD_REPEATS_1"/>
    <property type="match status" value="6"/>
</dbReference>
<evidence type="ECO:0000256" key="10">
    <source>
        <dbReference type="ARBA" id="ARBA00022838"/>
    </source>
</evidence>
<dbReference type="EMBL" id="BMAR01000071">
    <property type="protein sequence ID" value="GFR52759.1"/>
    <property type="molecule type" value="Genomic_DNA"/>
</dbReference>
<evidence type="ECO:0000256" key="5">
    <source>
        <dbReference type="ARBA" id="ARBA00015536"/>
    </source>
</evidence>
<dbReference type="Gene3D" id="2.130.10.10">
    <property type="entry name" value="YVTN repeat-like/Quinoprotein amine dehydrogenase"/>
    <property type="match status" value="3"/>
</dbReference>
<keyword evidence="9" id="KW-0677">Repeat</keyword>
<keyword evidence="12" id="KW-0137">Centromere</keyword>
<dbReference type="SUPFAM" id="SSF52047">
    <property type="entry name" value="RNI-like"/>
    <property type="match status" value="2"/>
</dbReference>
<feature type="repeat" description="WD" evidence="14">
    <location>
        <begin position="2433"/>
        <end position="2474"/>
    </location>
</feature>
<keyword evidence="7" id="KW-0433">Leucine-rich repeat</keyword>
<feature type="transmembrane region" description="Helical" evidence="16">
    <location>
        <begin position="150"/>
        <end position="171"/>
    </location>
</feature>
<dbReference type="InterPro" id="IPR027417">
    <property type="entry name" value="P-loop_NTPase"/>
</dbReference>
<dbReference type="InterPro" id="IPR001611">
    <property type="entry name" value="Leu-rich_rpt"/>
</dbReference>
<keyword evidence="16" id="KW-0472">Membrane</keyword>
<keyword evidence="10" id="KW-0995">Kinetochore</keyword>
<evidence type="ECO:0000256" key="2">
    <source>
        <dbReference type="ARBA" id="ARBA00004574"/>
    </source>
</evidence>
<evidence type="ECO:0000256" key="9">
    <source>
        <dbReference type="ARBA" id="ARBA00022737"/>
    </source>
</evidence>
<keyword evidence="16" id="KW-1133">Transmembrane helix</keyword>
<dbReference type="InterPro" id="IPR056884">
    <property type="entry name" value="NPHP3-like_N"/>
</dbReference>
<dbReference type="SUPFAM" id="SSF52540">
    <property type="entry name" value="P-loop containing nucleoside triphosphate hydrolases"/>
    <property type="match status" value="1"/>
</dbReference>
<evidence type="ECO:0000256" key="3">
    <source>
        <dbReference type="ARBA" id="ARBA00004629"/>
    </source>
</evidence>
<feature type="repeat" description="WD" evidence="14">
    <location>
        <begin position="2517"/>
        <end position="2558"/>
    </location>
</feature>
<feature type="signal peptide" evidence="17">
    <location>
        <begin position="1"/>
        <end position="17"/>
    </location>
</feature>
<feature type="repeat" description="WD" evidence="14">
    <location>
        <begin position="2560"/>
        <end position="2601"/>
    </location>
</feature>
<dbReference type="SMART" id="SM00368">
    <property type="entry name" value="LRR_RI"/>
    <property type="match status" value="6"/>
</dbReference>
<dbReference type="InterPro" id="IPR019775">
    <property type="entry name" value="WD40_repeat_CS"/>
</dbReference>
<dbReference type="InterPro" id="IPR020472">
    <property type="entry name" value="WD40_PAC1"/>
</dbReference>
<evidence type="ECO:0000256" key="17">
    <source>
        <dbReference type="SAM" id="SignalP"/>
    </source>
</evidence>
<dbReference type="InterPro" id="IPR006553">
    <property type="entry name" value="Leu-rich_rpt_Cys-con_subtyp"/>
</dbReference>
<evidence type="ECO:0000256" key="8">
    <source>
        <dbReference type="ARBA" id="ARBA00022705"/>
    </source>
</evidence>
<proteinExistence type="inferred from homology"/>
<dbReference type="GO" id="GO:0005930">
    <property type="term" value="C:axoneme"/>
    <property type="evidence" value="ECO:0007669"/>
    <property type="project" value="UniProtKB-SubCell"/>
</dbReference>
<keyword evidence="6 14" id="KW-0853">WD repeat</keyword>
<dbReference type="InterPro" id="IPR015943">
    <property type="entry name" value="WD40/YVTN_repeat-like_dom_sf"/>
</dbReference>
<evidence type="ECO:0000256" key="1">
    <source>
        <dbReference type="ARBA" id="ARBA00004430"/>
    </source>
</evidence>
<evidence type="ECO:0000256" key="15">
    <source>
        <dbReference type="SAM" id="MobiDB-lite"/>
    </source>
</evidence>
<dbReference type="PANTHER" id="PTHR19879:SF9">
    <property type="entry name" value="TRANSCRIPTION INITIATION FACTOR TFIID SUBUNIT 5"/>
    <property type="match status" value="1"/>
</dbReference>
<dbReference type="SMART" id="SM00369">
    <property type="entry name" value="LRR_TYP"/>
    <property type="match status" value="4"/>
</dbReference>
<dbReference type="CDD" id="cd00200">
    <property type="entry name" value="WD40"/>
    <property type="match status" value="1"/>
</dbReference>
<evidence type="ECO:0000256" key="13">
    <source>
        <dbReference type="ARBA" id="ARBA00033046"/>
    </source>
</evidence>
<feature type="repeat" description="WD" evidence="14">
    <location>
        <begin position="2602"/>
        <end position="2643"/>
    </location>
</feature>
<dbReference type="SMART" id="SM00367">
    <property type="entry name" value="LRR_CC"/>
    <property type="match status" value="5"/>
</dbReference>
<evidence type="ECO:0000313" key="20">
    <source>
        <dbReference type="Proteomes" id="UP001054857"/>
    </source>
</evidence>
<dbReference type="Pfam" id="PF00400">
    <property type="entry name" value="WD40"/>
    <property type="match status" value="7"/>
</dbReference>
<dbReference type="Gene3D" id="3.80.10.10">
    <property type="entry name" value="Ribonuclease Inhibitor"/>
    <property type="match status" value="2"/>
</dbReference>
<evidence type="ECO:0000256" key="14">
    <source>
        <dbReference type="PROSITE-ProRule" id="PRU00221"/>
    </source>
</evidence>
<dbReference type="PRINTS" id="PR00320">
    <property type="entry name" value="GPROTEINBRPT"/>
</dbReference>
<gene>
    <name evidence="19" type="ORF">Agub_g15371</name>
</gene>
<keyword evidence="16" id="KW-0812">Transmembrane</keyword>
<dbReference type="PROSITE" id="PS50294">
    <property type="entry name" value="WD_REPEATS_REGION"/>
    <property type="match status" value="7"/>
</dbReference>
<keyword evidence="20" id="KW-1185">Reference proteome</keyword>
<dbReference type="GO" id="GO:0006260">
    <property type="term" value="P:DNA replication"/>
    <property type="evidence" value="ECO:0007669"/>
    <property type="project" value="UniProtKB-KW"/>
</dbReference>
<feature type="region of interest" description="Disordered" evidence="15">
    <location>
        <begin position="56"/>
        <end position="77"/>
    </location>
</feature>
<dbReference type="GO" id="GO:0000776">
    <property type="term" value="C:kinetochore"/>
    <property type="evidence" value="ECO:0007669"/>
    <property type="project" value="UniProtKB-KW"/>
</dbReference>
<feature type="repeat" description="WD" evidence="14">
    <location>
        <begin position="2475"/>
        <end position="2516"/>
    </location>
</feature>
<feature type="domain" description="Nephrocystin 3-like N-terminal" evidence="18">
    <location>
        <begin position="1815"/>
        <end position="2003"/>
    </location>
</feature>
<evidence type="ECO:0000313" key="19">
    <source>
        <dbReference type="EMBL" id="GFR52759.1"/>
    </source>
</evidence>
<evidence type="ECO:0000256" key="4">
    <source>
        <dbReference type="ARBA" id="ARBA00007545"/>
    </source>
</evidence>
<dbReference type="Proteomes" id="UP001054857">
    <property type="component" value="Unassembled WGS sequence"/>
</dbReference>
<keyword evidence="11" id="KW-0158">Chromosome</keyword>
<keyword evidence="8" id="KW-0235">DNA replication</keyword>
<name>A0AAD3HT14_9CHLO</name>
<dbReference type="SMART" id="SM00320">
    <property type="entry name" value="WD40"/>
    <property type="match status" value="7"/>
</dbReference>
<feature type="repeat" description="WD" evidence="14">
    <location>
        <begin position="2686"/>
        <end position="2727"/>
    </location>
</feature>
<feature type="repeat" description="WD" evidence="14">
    <location>
        <begin position="2644"/>
        <end position="2685"/>
    </location>
</feature>
<sequence length="2738" mass="300190">MSLLWRRLCCALGALNADTQEQGVHTDNSNVATDAERGTAANVRVVIAPDVENAQKQVDENSVQSNKGSGLPAERGDWDQPSVAFTIPIACDDAISQFFLMAADWKSVVVQLVSTSLVWLIAGLFTLWLERTRFGEDVEIYPRTSAARRTEWVVIISVLFLQVVPILMTIYKSIKGLCYLWRFICKLQQPGYTTSSLADSTGSANSSPPAKAASVACGSQCFSPLQSRLLTWLHNYKKRVICWIRPSYYTSSPPYTTDSVQDANTDSSNQHDAPRQTWAGWKRLYLWFCWSSIFIDTLQPLALVGMSVYVALYRSNDVNESLPDPNLLSAILNVVVLSFLATLDTVMLKTFLELWHGSSSRVCIAMNIEYRDNEHVHYKRKISDSIEDHYWRTRARTTKMDVFQRLHTEEVGIDKKWEALICADAGLGILGDWSPTLSKWTARQLLLYLVNFGMFSKHKPTVSGSQPTVASLTLLVEIFSWEDVCAYLRSQSPSPSSAVVPWTGPPPPTAAAIAAASDDQWAYEVDQDATKHLLRDYPEHMKRFPLKGVEVDFSNTKLGDKHMESLGKMLQISDQVKSLTLSGNHDIGESGMKHLSDALGRHDGLDVLNIVGVPLTRKGLEYLTEALRINPRVLSGGLGIIQNVVKQDPDEVDGATDPRTIHPDDAPVEVINLELIMAMAKRGASLMCYTNTLTREAQAALGFGDQTDNQSVDNKQSLSDKGLIDVVAAWKRIDLDKRAEKDLVELLLLNPEDAEGYPWKEADVNLARKGLVSKHIPSLIKMLELGPTDIRTLDLSSNPLVGNEGIACLASALRGGKLKAVETVYIRKIGLTDIGMRDFAPALPFLKVLDLSGNHIGDNGITALTGQQLISMTALYFKETGLTDVGVRHVARELQSLSNIRVLDLSGNHIGDNGITALTGQQLISMTALYFKETGLTDVGVRHVARELQSLSNIRVLDLSGNHIGDNGITALTGQQLISMTALYFKETGLTDVGVQHVARELQSLSNIRVLDLSGNTITEGGIRSLADLLEQHCCLMELRLDGVPFTLDQSRYLGRALVRNPTVLSGGTLSISGAGDEAVCSLLSEFMQCRGATLNCKASSIVFKATVWMQAYAHVSSTLAAKAGLICRGSCRSRADNVTELYDESVLNLFDGRLTTKWVDLESDLGWNGRNFTWVEFKLPEDDPAVRLVGYELLSGNELPSSAPSDWLLEVVTQEDYEQGRQDKWTLLDERRSQVFPGRFHALAYTRFTSFAGAAGPLVRRVRLIITQVGGGSTKTQLACLNLYTDPYDVEASTSGNGTEASIDPLISRLSSMLMSYAAVDAVALEQLRRLLSDVVEEPGSATPRLVRCSMVTALMENPLLVEVLLHTARFHPVLVDKSIAGLRLDRDMPNRRRSDPQPEEETYLMLAFDADKEELKSIQRILNVLKKAGWQPFLENIPSLHTAGMAGVQECQEMPGPFSASSALSAALTQIKEHVDGAVINWANCKKLFGTVLWAQNVLQEADVKESAWAKVDTERYALERAVQDVAHFLGRFHKRNLVTNLACLGSFKDSFERHNHEVVKHTRRLTNALAVKCALPPPAADYEEGDLPALLCRLGGSEDVQKAIMVVAADPDLLWQLKGLTMQVQSQKFESALLAVLEAARLVRLPDKLPPELRRFWHQHFNAESVSFDIFCDVVLSTVEDKVYDMALAVKERTVKVLCPADLEELSGSGCKGPEHLLRQLLQGYLDLNGNGLVHTDEYYCFYLRCCEWAAALAGSPEPADLPSCIDLLCTNFDPKCLSEANRQEKREVADVLKPYNFSSVVASHLTHFLPGSRSWLFQAYKEWLAKGPKDPNYRALVLYSCPGLGKSTVAAALVSNMFINNAVEDGEPVGSAVAGHYFFRHNDNLGRDPVLLIRTLAFHLASVLPALRPHLMPPALSAEEVMKLPDLETAYWRLLAGPLDTIKDELAALHQPLVLVIDALDEMELEPGGSGASQTSLLRLIREHSFSLPTAVRFVLTTRPEPHITRVLGEAFSPFIIEPDDPRHLEDLRQLITHELGSRLVVKGNEVAAGGGIGKEACEPTTKDVDAAVDLLLGKSQGSFVYVASLLDELKAKPHWSLGDLTAFPQGLYAMYTDFLQKHIGAPDSPTFWAVKRLLQLLLAAQDPLCVEMLAAAWDSSGLLVGGVRQLMWASEAQQEVEQLLSKLGSLYMLRDNHVLVFHKSLHDFLTARKLEDGTPNVYWVDPLPGHALLGPVGVQLVSQQAAKAMGLSPAPSVSALMLPAGSISANNTGTGSSKTAAKQWSASYSRQYTVRHLVEVLNQAEEDPEGADLACRLLEELLGDYDYVYAVFSSGLGHSVIRDLGVLKQNNRSSKLYDAFRWLFIQQHDLTGATDVTNVIATGLKCPVGTTTFRQAQAQYQVLSATQGLQSQWRLQCKLGGPKTWTAQLLKSTGHDGVINSVAWSPDGRSLASGSSDKTIRLWDAASGECKTTLQGHNSFIVWVAWSPDGRSLASGSYDKTIRLWDAASGECTATLQGHDGVISSVAWCPDGRSLASGSSDKTIRLWDAASGECTATLLQGHDGVIGSVAWSPDGRSLASGSSDKTIRLWDAASGRCTLKLQGHDGVISSVAWSPDGRSLASGSSDKSIRLWDAASGECTAALQGHFDEIRSVAWNSNGRSLASGSYDKTIRLWDAASGECTAILQGHDDIVYSVAWSPDGRSLASGSYDKTIRLWDAASRYDVMLQVSQWHDSKLA</sequence>
<dbReference type="PROSITE" id="PS50082">
    <property type="entry name" value="WD_REPEATS_2"/>
    <property type="match status" value="7"/>
</dbReference>
<feature type="chain" id="PRO_5041930320" description="Leucine-rich repeat and WD repeat-containing protein 1" evidence="17">
    <location>
        <begin position="18"/>
        <end position="2738"/>
    </location>
</feature>
<accession>A0AAD3HT14</accession>